<dbReference type="AlphaFoldDB" id="A0A0U5B967"/>
<dbReference type="GO" id="GO:0016747">
    <property type="term" value="F:acyltransferase activity, transferring groups other than amino-acyl groups"/>
    <property type="evidence" value="ECO:0007669"/>
    <property type="project" value="InterPro"/>
</dbReference>
<organism evidence="3 4">
    <name type="scientific">Aneurinibacillus soli</name>
    <dbReference type="NCBI Taxonomy" id="1500254"/>
    <lineage>
        <taxon>Bacteria</taxon>
        <taxon>Bacillati</taxon>
        <taxon>Bacillota</taxon>
        <taxon>Bacilli</taxon>
        <taxon>Bacillales</taxon>
        <taxon>Paenibacillaceae</taxon>
        <taxon>Aneurinibacillus group</taxon>
        <taxon>Aneurinibacillus</taxon>
    </lineage>
</organism>
<dbReference type="InterPro" id="IPR051556">
    <property type="entry name" value="N-term/lysine_N-AcTrnsfr"/>
</dbReference>
<reference evidence="3 4" key="1">
    <citation type="submission" date="2015-12" db="EMBL/GenBank/DDBJ databases">
        <title>Genome sequence of Aneurinibacillus soli.</title>
        <authorList>
            <person name="Lee J.S."/>
            <person name="Lee K.C."/>
            <person name="Kim K.K."/>
            <person name="Lee B.W."/>
        </authorList>
    </citation>
    <scope>NUCLEOTIDE SEQUENCE [LARGE SCALE GENOMIC DNA]</scope>
    <source>
        <strain evidence="3 4">CB4</strain>
    </source>
</reference>
<proteinExistence type="predicted"/>
<evidence type="ECO:0000256" key="1">
    <source>
        <dbReference type="ARBA" id="ARBA00022679"/>
    </source>
</evidence>
<sequence>MFEHVVTLRTVEEVDETILLHLFFNSSSDLQNMPIPDDAKSVLVRQQFLAEQYFLKTHFPDADVCVIFLNEQPIGRLNVHRGQEAYRILAIALLPEFRSMGIGRSLLEDILQEAAKCRKKVCLQVAWHNGLARALYERLGFEMVEDKGVYCEMQWTP</sequence>
<dbReference type="PROSITE" id="PS51186">
    <property type="entry name" value="GNAT"/>
    <property type="match status" value="1"/>
</dbReference>
<dbReference type="Gene3D" id="3.40.630.30">
    <property type="match status" value="1"/>
</dbReference>
<dbReference type="EMBL" id="AP017312">
    <property type="protein sequence ID" value="BAU26759.1"/>
    <property type="molecule type" value="Genomic_DNA"/>
</dbReference>
<protein>
    <submittedName>
        <fullName evidence="3">Ribosomal-protein-alanine N-acetyltransferase</fullName>
    </submittedName>
</protein>
<keyword evidence="2" id="KW-0012">Acyltransferase</keyword>
<dbReference type="KEGG" id="asoc:CB4_00927"/>
<evidence type="ECO:0000256" key="2">
    <source>
        <dbReference type="ARBA" id="ARBA00023315"/>
    </source>
</evidence>
<evidence type="ECO:0000313" key="3">
    <source>
        <dbReference type="EMBL" id="BAU26759.1"/>
    </source>
</evidence>
<dbReference type="InterPro" id="IPR000182">
    <property type="entry name" value="GNAT_dom"/>
</dbReference>
<name>A0A0U5B967_9BACL</name>
<dbReference type="OrthoDB" id="9127144at2"/>
<dbReference type="InterPro" id="IPR016181">
    <property type="entry name" value="Acyl_CoA_acyltransferase"/>
</dbReference>
<dbReference type="Proteomes" id="UP000217696">
    <property type="component" value="Chromosome"/>
</dbReference>
<keyword evidence="4" id="KW-1185">Reference proteome</keyword>
<dbReference type="SUPFAM" id="SSF55729">
    <property type="entry name" value="Acyl-CoA N-acyltransferases (Nat)"/>
    <property type="match status" value="1"/>
</dbReference>
<gene>
    <name evidence="3" type="ORF">CB4_00927</name>
</gene>
<evidence type="ECO:0000313" key="4">
    <source>
        <dbReference type="Proteomes" id="UP000217696"/>
    </source>
</evidence>
<accession>A0A0U5B967</accession>
<dbReference type="CDD" id="cd04301">
    <property type="entry name" value="NAT_SF"/>
    <property type="match status" value="1"/>
</dbReference>
<dbReference type="PANTHER" id="PTHR42919">
    <property type="entry name" value="N-ALPHA-ACETYLTRANSFERASE"/>
    <property type="match status" value="1"/>
</dbReference>
<keyword evidence="1 3" id="KW-0808">Transferase</keyword>
<dbReference type="Pfam" id="PF00583">
    <property type="entry name" value="Acetyltransf_1"/>
    <property type="match status" value="1"/>
</dbReference>
<dbReference type="RefSeq" id="WP_096463773.1">
    <property type="nucleotide sequence ID" value="NZ_AP017312.1"/>
</dbReference>
<dbReference type="PANTHER" id="PTHR42919:SF8">
    <property type="entry name" value="N-ALPHA-ACETYLTRANSFERASE 50"/>
    <property type="match status" value="1"/>
</dbReference>